<keyword evidence="3" id="KW-1185">Reference proteome</keyword>
<dbReference type="Proteomes" id="UP000824120">
    <property type="component" value="Chromosome 7"/>
</dbReference>
<feature type="region of interest" description="Disordered" evidence="1">
    <location>
        <begin position="35"/>
        <end position="71"/>
    </location>
</feature>
<gene>
    <name evidence="2" type="ORF">H5410_037351</name>
</gene>
<comment type="caution">
    <text evidence="2">The sequence shown here is derived from an EMBL/GenBank/DDBJ whole genome shotgun (WGS) entry which is preliminary data.</text>
</comment>
<evidence type="ECO:0000313" key="3">
    <source>
        <dbReference type="Proteomes" id="UP000824120"/>
    </source>
</evidence>
<accession>A0A9J5Y883</accession>
<dbReference type="AlphaFoldDB" id="A0A9J5Y883"/>
<evidence type="ECO:0000313" key="2">
    <source>
        <dbReference type="EMBL" id="KAG5596119.1"/>
    </source>
</evidence>
<sequence length="97" mass="11036">MDSNKKKCWQSNNELDQYHESLQARFGNFDEELDEEVEHDNVNDDINTFDDDDEKTEPVTATSLTPSPAPITCPALIAPVHPNRARPKVERTKKVVV</sequence>
<name>A0A9J5Y883_SOLCO</name>
<protein>
    <submittedName>
        <fullName evidence="2">Uncharacterized protein</fullName>
    </submittedName>
</protein>
<organism evidence="2 3">
    <name type="scientific">Solanum commersonii</name>
    <name type="common">Commerson's wild potato</name>
    <name type="synonym">Commerson's nightshade</name>
    <dbReference type="NCBI Taxonomy" id="4109"/>
    <lineage>
        <taxon>Eukaryota</taxon>
        <taxon>Viridiplantae</taxon>
        <taxon>Streptophyta</taxon>
        <taxon>Embryophyta</taxon>
        <taxon>Tracheophyta</taxon>
        <taxon>Spermatophyta</taxon>
        <taxon>Magnoliopsida</taxon>
        <taxon>eudicotyledons</taxon>
        <taxon>Gunneridae</taxon>
        <taxon>Pentapetalae</taxon>
        <taxon>asterids</taxon>
        <taxon>lamiids</taxon>
        <taxon>Solanales</taxon>
        <taxon>Solanaceae</taxon>
        <taxon>Solanoideae</taxon>
        <taxon>Solaneae</taxon>
        <taxon>Solanum</taxon>
    </lineage>
</organism>
<proteinExistence type="predicted"/>
<dbReference type="EMBL" id="JACXVP010000007">
    <property type="protein sequence ID" value="KAG5596119.1"/>
    <property type="molecule type" value="Genomic_DNA"/>
</dbReference>
<evidence type="ECO:0000256" key="1">
    <source>
        <dbReference type="SAM" id="MobiDB-lite"/>
    </source>
</evidence>
<reference evidence="2 3" key="1">
    <citation type="submission" date="2020-09" db="EMBL/GenBank/DDBJ databases">
        <title>De no assembly of potato wild relative species, Solanum commersonii.</title>
        <authorList>
            <person name="Cho K."/>
        </authorList>
    </citation>
    <scope>NUCLEOTIDE SEQUENCE [LARGE SCALE GENOMIC DNA]</scope>
    <source>
        <strain evidence="2">LZ3.2</strain>
        <tissue evidence="2">Leaf</tissue>
    </source>
</reference>